<evidence type="ECO:0000256" key="7">
    <source>
        <dbReference type="SAM" id="Phobius"/>
    </source>
</evidence>
<dbReference type="InterPro" id="IPR002401">
    <property type="entry name" value="Cyt_P450_E_grp-I"/>
</dbReference>
<keyword evidence="7" id="KW-1133">Transmembrane helix</keyword>
<dbReference type="OrthoDB" id="3934656at2759"/>
<dbReference type="InterPro" id="IPR036396">
    <property type="entry name" value="Cyt_P450_sf"/>
</dbReference>
<proteinExistence type="predicted"/>
<evidence type="ECO:0000256" key="1">
    <source>
        <dbReference type="ARBA" id="ARBA00004972"/>
    </source>
</evidence>
<feature type="binding site" description="axial binding residue" evidence="6">
    <location>
        <position position="469"/>
    </location>
    <ligand>
        <name>heme</name>
        <dbReference type="ChEBI" id="CHEBI:30413"/>
    </ligand>
    <ligandPart>
        <name>Fe</name>
        <dbReference type="ChEBI" id="CHEBI:18248"/>
    </ligandPart>
</feature>
<dbReference type="PRINTS" id="PR00385">
    <property type="entry name" value="P450"/>
</dbReference>
<keyword evidence="6" id="KW-0479">Metal-binding</keyword>
<evidence type="ECO:0000256" key="3">
    <source>
        <dbReference type="ARBA" id="ARBA00067672"/>
    </source>
</evidence>
<dbReference type="InterPro" id="IPR001128">
    <property type="entry name" value="Cyt_P450"/>
</dbReference>
<evidence type="ECO:0000313" key="8">
    <source>
        <dbReference type="EMBL" id="KAF2738093.1"/>
    </source>
</evidence>
<gene>
    <name evidence="8" type="ORF">EJ04DRAFT_532579</name>
</gene>
<dbReference type="GO" id="GO:0016705">
    <property type="term" value="F:oxidoreductase activity, acting on paired donors, with incorporation or reduction of molecular oxygen"/>
    <property type="evidence" value="ECO:0007669"/>
    <property type="project" value="InterPro"/>
</dbReference>
<evidence type="ECO:0000256" key="2">
    <source>
        <dbReference type="ARBA" id="ARBA00023026"/>
    </source>
</evidence>
<dbReference type="PANTHER" id="PTHR24305:SF168">
    <property type="entry name" value="P450, PUTATIVE (EUROFUNG)-RELATED"/>
    <property type="match status" value="1"/>
</dbReference>
<dbReference type="PRINTS" id="PR00463">
    <property type="entry name" value="EP450I"/>
</dbReference>
<evidence type="ECO:0000256" key="6">
    <source>
        <dbReference type="PIRSR" id="PIRSR602401-1"/>
    </source>
</evidence>
<dbReference type="Proteomes" id="UP000799444">
    <property type="component" value="Unassembled WGS sequence"/>
</dbReference>
<keyword evidence="6" id="KW-0408">Iron</keyword>
<evidence type="ECO:0000313" key="9">
    <source>
        <dbReference type="Proteomes" id="UP000799444"/>
    </source>
</evidence>
<dbReference type="AlphaFoldDB" id="A0A9P4R2A2"/>
<comment type="caution">
    <text evidence="8">The sequence shown here is derived from an EMBL/GenBank/DDBJ whole genome shotgun (WGS) entry which is preliminary data.</text>
</comment>
<dbReference type="EMBL" id="ML996111">
    <property type="protein sequence ID" value="KAF2738093.1"/>
    <property type="molecule type" value="Genomic_DNA"/>
</dbReference>
<evidence type="ECO:0000256" key="5">
    <source>
        <dbReference type="ARBA" id="ARBA00079990"/>
    </source>
</evidence>
<feature type="transmembrane region" description="Helical" evidence="7">
    <location>
        <begin position="12"/>
        <end position="31"/>
    </location>
</feature>
<keyword evidence="2" id="KW-0843">Virulence</keyword>
<dbReference type="PANTHER" id="PTHR24305">
    <property type="entry name" value="CYTOCHROME P450"/>
    <property type="match status" value="1"/>
</dbReference>
<comment type="pathway">
    <text evidence="1">Hormone biosynthesis.</text>
</comment>
<keyword evidence="9" id="KW-1185">Reference proteome</keyword>
<dbReference type="Pfam" id="PF00067">
    <property type="entry name" value="p450"/>
    <property type="match status" value="1"/>
</dbReference>
<reference evidence="8" key="1">
    <citation type="journal article" date="2020" name="Stud. Mycol.">
        <title>101 Dothideomycetes genomes: a test case for predicting lifestyles and emergence of pathogens.</title>
        <authorList>
            <person name="Haridas S."/>
            <person name="Albert R."/>
            <person name="Binder M."/>
            <person name="Bloem J."/>
            <person name="Labutti K."/>
            <person name="Salamov A."/>
            <person name="Andreopoulos B."/>
            <person name="Baker S."/>
            <person name="Barry K."/>
            <person name="Bills G."/>
            <person name="Bluhm B."/>
            <person name="Cannon C."/>
            <person name="Castanera R."/>
            <person name="Culley D."/>
            <person name="Daum C."/>
            <person name="Ezra D."/>
            <person name="Gonzalez J."/>
            <person name="Henrissat B."/>
            <person name="Kuo A."/>
            <person name="Liang C."/>
            <person name="Lipzen A."/>
            <person name="Lutzoni F."/>
            <person name="Magnuson J."/>
            <person name="Mondo S."/>
            <person name="Nolan M."/>
            <person name="Ohm R."/>
            <person name="Pangilinan J."/>
            <person name="Park H.-J."/>
            <person name="Ramirez L."/>
            <person name="Alfaro M."/>
            <person name="Sun H."/>
            <person name="Tritt A."/>
            <person name="Yoshinaga Y."/>
            <person name="Zwiers L.-H."/>
            <person name="Turgeon B."/>
            <person name="Goodwin S."/>
            <person name="Spatafora J."/>
            <person name="Crous P."/>
            <person name="Grigoriev I."/>
        </authorList>
    </citation>
    <scope>NUCLEOTIDE SEQUENCE</scope>
    <source>
        <strain evidence="8">CBS 125425</strain>
    </source>
</reference>
<evidence type="ECO:0000256" key="4">
    <source>
        <dbReference type="ARBA" id="ARBA00068222"/>
    </source>
</evidence>
<accession>A0A9P4R2A2</accession>
<dbReference type="CDD" id="cd11060">
    <property type="entry name" value="CYP57A1-like"/>
    <property type="match status" value="1"/>
</dbReference>
<dbReference type="GO" id="GO:0005506">
    <property type="term" value="F:iron ion binding"/>
    <property type="evidence" value="ECO:0007669"/>
    <property type="project" value="InterPro"/>
</dbReference>
<sequence length="523" mass="58851">MDPGQVDRLLEYVSFRSLCLLGLFFAFYVAADRCYQYWRLRHFRGPFSSGLSWIWHSKEVINGTAYLSYGDTTEKYGPIARVAPNHLVTSSPELWAHINAVRSPYKRAEWYYHAARFEPGKDNVFTECDNERHDARRKRMASGYAGKENPGLEASIDTHVQALIHLIRSKYAASATSSAASTPMDLATKIQYLTLDVISDVGLGKPFGDLEADQDLNDYLKASAVGLRIGNLSFGLGIGWLRNLPIIGPAISPSEQDQTGFGRMMAEARKSVKHRMLKSTEERSDMMASFIRHGLSGDDLFQETFEQILAGSDTTAASLRIILLYLMSHPRVYQKLQAEIDGAVKAGMAPASPDVIPDAEARRLPYLSAVIREGLRVHPPVANLFSRVVPKGGDAVTVDGRDYFLPGGTMIGYSAWGMHRTNKTLYGEDAEVFRPERWFLDESIPQEKERLAQMYKTNDMVFGHGRWQCLGKVVAQVEIHKTIFELLKNFDLALTNPHQPWKIFNALGLFEIEDMWVDVTERT</sequence>
<dbReference type="InterPro" id="IPR050121">
    <property type="entry name" value="Cytochrome_P450_monoxygenase"/>
</dbReference>
<dbReference type="FunFam" id="1.10.630.10:FF:000076">
    <property type="entry name" value="Cytochrome P450 monooxygenase"/>
    <property type="match status" value="1"/>
</dbReference>
<keyword evidence="7" id="KW-0812">Transmembrane</keyword>
<dbReference type="Gene3D" id="1.10.630.10">
    <property type="entry name" value="Cytochrome P450"/>
    <property type="match status" value="1"/>
</dbReference>
<organism evidence="8 9">
    <name type="scientific">Polyplosphaeria fusca</name>
    <dbReference type="NCBI Taxonomy" id="682080"/>
    <lineage>
        <taxon>Eukaryota</taxon>
        <taxon>Fungi</taxon>
        <taxon>Dikarya</taxon>
        <taxon>Ascomycota</taxon>
        <taxon>Pezizomycotina</taxon>
        <taxon>Dothideomycetes</taxon>
        <taxon>Pleosporomycetidae</taxon>
        <taxon>Pleosporales</taxon>
        <taxon>Tetraplosphaeriaceae</taxon>
        <taxon>Polyplosphaeria</taxon>
    </lineage>
</organism>
<keyword evidence="7" id="KW-0472">Membrane</keyword>
<name>A0A9P4R2A2_9PLEO</name>
<dbReference type="GO" id="GO:0020037">
    <property type="term" value="F:heme binding"/>
    <property type="evidence" value="ECO:0007669"/>
    <property type="project" value="InterPro"/>
</dbReference>
<keyword evidence="6" id="KW-0349">Heme</keyword>
<comment type="cofactor">
    <cofactor evidence="6">
        <name>heme</name>
        <dbReference type="ChEBI" id="CHEBI:30413"/>
    </cofactor>
</comment>
<dbReference type="SUPFAM" id="SSF48264">
    <property type="entry name" value="Cytochrome P450"/>
    <property type="match status" value="1"/>
</dbReference>
<dbReference type="GO" id="GO:0004497">
    <property type="term" value="F:monooxygenase activity"/>
    <property type="evidence" value="ECO:0007669"/>
    <property type="project" value="InterPro"/>
</dbReference>
<protein>
    <recommendedName>
        <fullName evidence="4">Cytochrome P450 monooxygenase ABA1</fullName>
    </recommendedName>
    <alternativeName>
        <fullName evidence="5">Abscisic acid biosynthesis protein 1</fullName>
    </alternativeName>
    <alternativeName>
        <fullName evidence="3">Cytochrome P450 monooxygenase aba1</fullName>
    </alternativeName>
</protein>